<evidence type="ECO:0000313" key="5">
    <source>
        <dbReference type="EMBL" id="CAF3844201.1"/>
    </source>
</evidence>
<dbReference type="Proteomes" id="UP000677228">
    <property type="component" value="Unassembled WGS sequence"/>
</dbReference>
<sequence>MNVQAFLYNENLYRKIAIAVAIIRNTPQNLTPTEYASLLQNEYKHKRMKLENDMKQLKKTIYLHKQETCYTFDRPPTSVLAQLDSCVDFLRISLVLNSQLSVMSVDLQTTIMETIEYLFKHFRQTLFVNHDDGNDFSSSLNMYKILLSIIVEYDSVQNIRENCLKCIENFVRFTLNTLFKLETNNLIQQILIRTFLEQIGLSVPYFALIVEQVLSDLITYFDDVNRSTCYHAVVLIDVLETLIHKHCTVYFSITNNIIQTYFDRLLYHSMALPSSSDLTRSSLIVKIWNIYGRIVVTFP</sequence>
<protein>
    <submittedName>
        <fullName evidence="3">Uncharacterized protein</fullName>
    </submittedName>
</protein>
<evidence type="ECO:0000313" key="6">
    <source>
        <dbReference type="Proteomes" id="UP000663829"/>
    </source>
</evidence>
<dbReference type="AlphaFoldDB" id="A0A814ML60"/>
<dbReference type="Proteomes" id="UP000681722">
    <property type="component" value="Unassembled WGS sequence"/>
</dbReference>
<proteinExistence type="predicted"/>
<dbReference type="EMBL" id="CAJOBA010002912">
    <property type="protein sequence ID" value="CAF3663778.1"/>
    <property type="molecule type" value="Genomic_DNA"/>
</dbReference>
<organism evidence="3 6">
    <name type="scientific">Didymodactylos carnosus</name>
    <dbReference type="NCBI Taxonomy" id="1234261"/>
    <lineage>
        <taxon>Eukaryota</taxon>
        <taxon>Metazoa</taxon>
        <taxon>Spiralia</taxon>
        <taxon>Gnathifera</taxon>
        <taxon>Rotifera</taxon>
        <taxon>Eurotatoria</taxon>
        <taxon>Bdelloidea</taxon>
        <taxon>Philodinida</taxon>
        <taxon>Philodinidae</taxon>
        <taxon>Didymodactylos</taxon>
    </lineage>
</organism>
<evidence type="ECO:0000313" key="4">
    <source>
        <dbReference type="EMBL" id="CAF3663778.1"/>
    </source>
</evidence>
<dbReference type="EMBL" id="CAJNOK010002911">
    <property type="protein sequence ID" value="CAF0879985.1"/>
    <property type="molecule type" value="Genomic_DNA"/>
</dbReference>
<evidence type="ECO:0000313" key="3">
    <source>
        <dbReference type="EMBL" id="CAF1077918.1"/>
    </source>
</evidence>
<dbReference type="EMBL" id="CAJOBC010004888">
    <property type="protein sequence ID" value="CAF3844201.1"/>
    <property type="molecule type" value="Genomic_DNA"/>
</dbReference>
<evidence type="ECO:0000256" key="1">
    <source>
        <dbReference type="SAM" id="Coils"/>
    </source>
</evidence>
<name>A0A814ML60_9BILA</name>
<comment type="caution">
    <text evidence="3">The sequence shown here is derived from an EMBL/GenBank/DDBJ whole genome shotgun (WGS) entry which is preliminary data.</text>
</comment>
<accession>A0A814ML60</accession>
<feature type="coiled-coil region" evidence="1">
    <location>
        <begin position="40"/>
        <end position="67"/>
    </location>
</feature>
<dbReference type="InterPro" id="IPR016024">
    <property type="entry name" value="ARM-type_fold"/>
</dbReference>
<reference evidence="3" key="1">
    <citation type="submission" date="2021-02" db="EMBL/GenBank/DDBJ databases">
        <authorList>
            <person name="Nowell W R."/>
        </authorList>
    </citation>
    <scope>NUCLEOTIDE SEQUENCE</scope>
</reference>
<dbReference type="OrthoDB" id="10012084at2759"/>
<evidence type="ECO:0000313" key="2">
    <source>
        <dbReference type="EMBL" id="CAF0879985.1"/>
    </source>
</evidence>
<gene>
    <name evidence="3" type="ORF">GPM918_LOCUS17619</name>
    <name evidence="2" type="ORF">OVA965_LOCUS8569</name>
    <name evidence="5" type="ORF">SRO942_LOCUS17618</name>
    <name evidence="4" type="ORF">TMI583_LOCUS8565</name>
</gene>
<keyword evidence="1" id="KW-0175">Coiled coil</keyword>
<dbReference type="Proteomes" id="UP000663829">
    <property type="component" value="Unassembled WGS sequence"/>
</dbReference>
<keyword evidence="6" id="KW-1185">Reference proteome</keyword>
<dbReference type="Proteomes" id="UP000682733">
    <property type="component" value="Unassembled WGS sequence"/>
</dbReference>
<dbReference type="SUPFAM" id="SSF48371">
    <property type="entry name" value="ARM repeat"/>
    <property type="match status" value="1"/>
</dbReference>
<dbReference type="EMBL" id="CAJNOQ010004887">
    <property type="protein sequence ID" value="CAF1077918.1"/>
    <property type="molecule type" value="Genomic_DNA"/>
</dbReference>